<reference evidence="1" key="1">
    <citation type="submission" date="2024-09" db="EMBL/GenBank/DDBJ databases">
        <title>Draft Genome Sequences of Neofusicoccum parvum.</title>
        <authorList>
            <person name="Ashida A."/>
            <person name="Camagna M."/>
            <person name="Tanaka A."/>
            <person name="Takemoto D."/>
        </authorList>
    </citation>
    <scope>NUCLEOTIDE SEQUENCE</scope>
    <source>
        <strain evidence="1">PPO83</strain>
    </source>
</reference>
<dbReference type="EMBL" id="BSXG01000005">
    <property type="protein sequence ID" value="GME23128.1"/>
    <property type="molecule type" value="Genomic_DNA"/>
</dbReference>
<evidence type="ECO:0000313" key="2">
    <source>
        <dbReference type="Proteomes" id="UP001165186"/>
    </source>
</evidence>
<keyword evidence="2" id="KW-1185">Reference proteome</keyword>
<gene>
    <name evidence="1" type="primary">g9378</name>
    <name evidence="1" type="ORF">NpPPO83_00009378</name>
</gene>
<name>A0ACB5RRI2_9PEZI</name>
<accession>A0ACB5RRI2</accession>
<evidence type="ECO:0000313" key="1">
    <source>
        <dbReference type="EMBL" id="GME23128.1"/>
    </source>
</evidence>
<protein>
    <submittedName>
        <fullName evidence="1">Metallo-dependent phosphatase</fullName>
    </submittedName>
</protein>
<organism evidence="1 2">
    <name type="scientific">Neofusicoccum parvum</name>
    <dbReference type="NCBI Taxonomy" id="310453"/>
    <lineage>
        <taxon>Eukaryota</taxon>
        <taxon>Fungi</taxon>
        <taxon>Dikarya</taxon>
        <taxon>Ascomycota</taxon>
        <taxon>Pezizomycotina</taxon>
        <taxon>Dothideomycetes</taxon>
        <taxon>Dothideomycetes incertae sedis</taxon>
        <taxon>Botryosphaeriales</taxon>
        <taxon>Botryosphaeriaceae</taxon>
        <taxon>Neofusicoccum</taxon>
    </lineage>
</organism>
<sequence>MVLRLAASLACVLASTLIVPPASALGVPAADGSRGKNGGDVSLLRTRSRSRPLTGRFLHVTDFHPDPFYKIYGSTSKDGACHRGHGPAGYYGAETSACDTPLTLVNATFDWIRDNVRDDIDFVIWTGDSARHDNDEKYPRSDKQVVELNELIVNKFREVFARSDDDDDDPTNDFVIPIIPTFGNNDILPHNIFLEGPNHWTSTYLDIWRSFIPEAQRHQFQRGGWFQVEAIPNKLAIFSLNTMYFFDSNSAVDGCAIKSEPGYEHMEWLRIQLQILRERGMKAILIGHVPPARTENKQSWDETCWQKYTLWMRQYRDVVVTSLYGHMNIDHFQLQDFTDIRKSTEKGKMKGSLKQKISLNPSSEVSVMSASDYLMDLRNEWANLPNPKKKKVATAAAEDDNEEESVFDGVKDFFGWKKKGKKGNDKFLEEIGGPWGERFSFSLVGPSVVPNYFPTMRVFDYNITGLDDTSGLEYYQHEPEGRLQEIFERELQDTDDDDDFSSTKKSQDEKTKKKHKKKKYKFTVPEAPSKSSPPGPAYSPQTLSLLGYTQYFANLTRLNNDFHKSAAYLAATSPSSDTNTSANPTTLLYAERTEGDDSDFGDGFGAQRWREGKHRGKKPKHPTPHPLPFEFEVFYQTSNKSDPYHLHDLTMRSYIDLARRIGSFNEKKSDSGKNKKKHGKGKKAKGKQVADADETERLLAAAREWEDGVAVLNGLVGDNRDEEERVAEELARSHDVDDEDHDVYEIDDDDNDEEVDDADGDVDAEKKKKKKKKKKHHKKGPKNHIWYTFIERAFVGTMDRDEIQEQFGWIPAPGLADAPTFDPEGEDMGLGDGEL</sequence>
<comment type="caution">
    <text evidence="1">The sequence shown here is derived from an EMBL/GenBank/DDBJ whole genome shotgun (WGS) entry which is preliminary data.</text>
</comment>
<dbReference type="Proteomes" id="UP001165186">
    <property type="component" value="Unassembled WGS sequence"/>
</dbReference>
<proteinExistence type="predicted"/>